<evidence type="ECO:0000313" key="2">
    <source>
        <dbReference type="Proteomes" id="UP000261295"/>
    </source>
</evidence>
<evidence type="ECO:0000313" key="1">
    <source>
        <dbReference type="EMBL" id="RGM53599.1"/>
    </source>
</evidence>
<accession>A0A3E4XGI6</accession>
<dbReference type="RefSeq" id="WP_009292425.1">
    <property type="nucleotide sequence ID" value="NZ_QSTL01000015.1"/>
</dbReference>
<organism evidence="1 2">
    <name type="scientific">Bacteroides uniformis</name>
    <dbReference type="NCBI Taxonomy" id="820"/>
    <lineage>
        <taxon>Bacteria</taxon>
        <taxon>Pseudomonadati</taxon>
        <taxon>Bacteroidota</taxon>
        <taxon>Bacteroidia</taxon>
        <taxon>Bacteroidales</taxon>
        <taxon>Bacteroidaceae</taxon>
        <taxon>Bacteroides</taxon>
    </lineage>
</organism>
<dbReference type="EMBL" id="QSTL01000015">
    <property type="protein sequence ID" value="RGM53599.1"/>
    <property type="molecule type" value="Genomic_DNA"/>
</dbReference>
<reference evidence="1 2" key="1">
    <citation type="submission" date="2018-08" db="EMBL/GenBank/DDBJ databases">
        <title>A genome reference for cultivated species of the human gut microbiota.</title>
        <authorList>
            <person name="Zou Y."/>
            <person name="Xue W."/>
            <person name="Luo G."/>
        </authorList>
    </citation>
    <scope>NUCLEOTIDE SEQUENCE [LARGE SCALE GENOMIC DNA]</scope>
    <source>
        <strain evidence="1 2">OM07-9</strain>
    </source>
</reference>
<name>A0A3E4XGI6_BACUN</name>
<sequence length="90" mass="9979">MERNLKFLKTMSVAEFKAQHNVEKIEVKRNEHTGKCFFVYGFETGACSRKVESGELTIPVISEVCSAETGDIFLLLHQKGEGGATTLVTL</sequence>
<protein>
    <submittedName>
        <fullName evidence="1">Uncharacterized protein</fullName>
    </submittedName>
</protein>
<proteinExistence type="predicted"/>
<dbReference type="AlphaFoldDB" id="A0A3E4XGI6"/>
<gene>
    <name evidence="1" type="ORF">DXC07_14960</name>
</gene>
<dbReference type="Proteomes" id="UP000261295">
    <property type="component" value="Unassembled WGS sequence"/>
</dbReference>
<comment type="caution">
    <text evidence="1">The sequence shown here is derived from an EMBL/GenBank/DDBJ whole genome shotgun (WGS) entry which is preliminary data.</text>
</comment>